<evidence type="ECO:0000313" key="2">
    <source>
        <dbReference type="Proteomes" id="UP000831195"/>
    </source>
</evidence>
<proteinExistence type="predicted"/>
<accession>A0AAE8Y0K6</accession>
<reference evidence="1" key="1">
    <citation type="journal article" date="2021" name="Viruses">
        <title>Identification and Full Characterisation of Two Novel Crustacean Infecting Members of the Family Nudiviridae Provides Support for Two Subfamilies.</title>
        <authorList>
            <person name="Bateman K.S."/>
            <person name="Kerr R."/>
            <person name="Stentiford G.D."/>
            <person name="Bean T.P."/>
            <person name="Hooper C."/>
            <person name="Van Eynde B."/>
            <person name="Delbare D."/>
            <person name="Bojko J."/>
            <person name="Christiaens O."/>
            <person name="Taning C.N.T."/>
            <person name="Smagghe G."/>
            <person name="van Oers M.M."/>
            <person name="van Aerle R."/>
        </authorList>
    </citation>
    <scope>NUCLEOTIDE SEQUENCE</scope>
    <source>
        <strain evidence="1">AN1</strain>
    </source>
</reference>
<name>A0AAE8Y0K6_9VIRU</name>
<gene>
    <name evidence="1" type="ORF">CcNV_032</name>
</gene>
<organism evidence="1 2">
    <name type="scientific">Crangon crangon nudivirus</name>
    <dbReference type="NCBI Taxonomy" id="2880838"/>
    <lineage>
        <taxon>Viruses</taxon>
        <taxon>Viruses incertae sedis</taxon>
        <taxon>Naldaviricetes</taxon>
        <taxon>Lefavirales</taxon>
        <taxon>Nudiviridae</taxon>
        <taxon>Gammanudivirus</taxon>
        <taxon>Gammanudivirus cracrangonis</taxon>
    </lineage>
</organism>
<evidence type="ECO:0000313" key="1">
    <source>
        <dbReference type="EMBL" id="UBZ25516.1"/>
    </source>
</evidence>
<sequence>MDDNINANIIALSIILYSCSEKDFEDSNQTLLDSDEHTATILNYLKIFMTDTLATETS</sequence>
<dbReference type="EMBL" id="MZ311577">
    <property type="protein sequence ID" value="UBZ25516.1"/>
    <property type="molecule type" value="Genomic_DNA"/>
</dbReference>
<keyword evidence="2" id="KW-1185">Reference proteome</keyword>
<dbReference type="Proteomes" id="UP000831195">
    <property type="component" value="Segment"/>
</dbReference>
<protein>
    <submittedName>
        <fullName evidence="1">Uncharacterized protein</fullName>
    </submittedName>
</protein>